<evidence type="ECO:0000313" key="3">
    <source>
        <dbReference type="EMBL" id="KDP30862.1"/>
    </source>
</evidence>
<feature type="compositionally biased region" description="Low complexity" evidence="1">
    <location>
        <begin position="10"/>
        <end position="29"/>
    </location>
</feature>
<proteinExistence type="predicted"/>
<reference evidence="3 4" key="1">
    <citation type="journal article" date="2014" name="PLoS ONE">
        <title>Global Analysis of Gene Expression Profiles in Physic Nut (Jatropha curcas L.) Seedlings Exposed to Salt Stress.</title>
        <authorList>
            <person name="Zhang L."/>
            <person name="Zhang C."/>
            <person name="Wu P."/>
            <person name="Chen Y."/>
            <person name="Li M."/>
            <person name="Jiang H."/>
            <person name="Wu G."/>
        </authorList>
    </citation>
    <scope>NUCLEOTIDE SEQUENCE [LARGE SCALE GENOMIC DNA]</scope>
    <source>
        <strain evidence="4">cv. GZQX0401</strain>
        <tissue evidence="3">Young leaves</tissue>
    </source>
</reference>
<evidence type="ECO:0000259" key="2">
    <source>
        <dbReference type="Pfam" id="PF03078"/>
    </source>
</evidence>
<dbReference type="Proteomes" id="UP000027138">
    <property type="component" value="Unassembled WGS sequence"/>
</dbReference>
<dbReference type="EMBL" id="KK914641">
    <property type="protein sequence ID" value="KDP30862.1"/>
    <property type="molecule type" value="Genomic_DNA"/>
</dbReference>
<organism evidence="3 4">
    <name type="scientific">Jatropha curcas</name>
    <name type="common">Barbados nut</name>
    <dbReference type="NCBI Taxonomy" id="180498"/>
    <lineage>
        <taxon>Eukaryota</taxon>
        <taxon>Viridiplantae</taxon>
        <taxon>Streptophyta</taxon>
        <taxon>Embryophyta</taxon>
        <taxon>Tracheophyta</taxon>
        <taxon>Spermatophyta</taxon>
        <taxon>Magnoliopsida</taxon>
        <taxon>eudicotyledons</taxon>
        <taxon>Gunneridae</taxon>
        <taxon>Pentapetalae</taxon>
        <taxon>rosids</taxon>
        <taxon>fabids</taxon>
        <taxon>Malpighiales</taxon>
        <taxon>Euphorbiaceae</taxon>
        <taxon>Crotonoideae</taxon>
        <taxon>Jatropheae</taxon>
        <taxon>Jatropha</taxon>
    </lineage>
</organism>
<feature type="region of interest" description="Disordered" evidence="1">
    <location>
        <begin position="1"/>
        <end position="42"/>
    </location>
</feature>
<evidence type="ECO:0000256" key="1">
    <source>
        <dbReference type="SAM" id="MobiDB-lite"/>
    </source>
</evidence>
<accession>A0A067K417</accession>
<feature type="region of interest" description="Disordered" evidence="1">
    <location>
        <begin position="310"/>
        <end position="351"/>
    </location>
</feature>
<protein>
    <recommendedName>
        <fullName evidence="2">Arabidopsis retrotransposon Orf1 C-terminal domain-containing protein</fullName>
    </recommendedName>
</protein>
<name>A0A067K417_JATCU</name>
<feature type="compositionally biased region" description="Low complexity" evidence="1">
    <location>
        <begin position="332"/>
        <end position="346"/>
    </location>
</feature>
<gene>
    <name evidence="3" type="ORF">JCGZ_13805</name>
</gene>
<feature type="domain" description="Arabidopsis retrotransposon Orf1 C-terminal" evidence="2">
    <location>
        <begin position="47"/>
        <end position="217"/>
    </location>
</feature>
<dbReference type="InterPro" id="IPR004312">
    <property type="entry name" value="ATHILA_Orf1_C"/>
</dbReference>
<evidence type="ECO:0000313" key="4">
    <source>
        <dbReference type="Proteomes" id="UP000027138"/>
    </source>
</evidence>
<dbReference type="AlphaFoldDB" id="A0A067K417"/>
<sequence length="428" mass="47392">MPPKYKRSKPASSIAAGRRSSRSSTASPPSDSPPLPPFQTSSSEQLDWYHKLSSRPILPNKFIDEDALSIVGLRDAVLEPLRRVGWGNFIEMKDPVYAPLTLEFLSSYASIIRFPVGCVRNFIRFRLLGRDFELTIDELSHIFGFPTENAVTQLPTDSFDSTRWNELTRETNYNPRVSKASKLKSPVLRYIHKFLVNTIFGKSKSDGVLGRNELYFLWAINHGVLLNVGYWLAQKWARVARADKGAIMIGSFVTQIATYLRVWNPAKPIYDSLDGSKGTRLDLDMMIHMKIVEKAGDSFRLVGAPADSSAHAATQDAGGADTEEDIPPPFPSFSFGAGTSGAGPSFQGPSTVSNDEVLARLLSRMDVFDTQLTGMESMIADRFQTIEIMHGSLDSRLGTLQDHYQGLSTQLQTVIQLLQPPPPPPPEA</sequence>
<dbReference type="OrthoDB" id="1738316at2759"/>
<dbReference type="Pfam" id="PF03078">
    <property type="entry name" value="ATHILA"/>
    <property type="match status" value="1"/>
</dbReference>
<keyword evidence="4" id="KW-1185">Reference proteome</keyword>